<organism evidence="4 5">
    <name type="scientific">Canna indica</name>
    <name type="common">Indian-shot</name>
    <dbReference type="NCBI Taxonomy" id="4628"/>
    <lineage>
        <taxon>Eukaryota</taxon>
        <taxon>Viridiplantae</taxon>
        <taxon>Streptophyta</taxon>
        <taxon>Embryophyta</taxon>
        <taxon>Tracheophyta</taxon>
        <taxon>Spermatophyta</taxon>
        <taxon>Magnoliopsida</taxon>
        <taxon>Liliopsida</taxon>
        <taxon>Zingiberales</taxon>
        <taxon>Cannaceae</taxon>
        <taxon>Canna</taxon>
    </lineage>
</organism>
<proteinExistence type="inferred from homology"/>
<name>A0AAQ3QD68_9LILI</name>
<gene>
    <name evidence="4" type="ORF">Cni_G13565</name>
</gene>
<dbReference type="Proteomes" id="UP001327560">
    <property type="component" value="Chromosome 4"/>
</dbReference>
<evidence type="ECO:0000256" key="3">
    <source>
        <dbReference type="SAM" id="Coils"/>
    </source>
</evidence>
<dbReference type="EMBL" id="CP136893">
    <property type="protein sequence ID" value="WOL04843.1"/>
    <property type="molecule type" value="Genomic_DNA"/>
</dbReference>
<accession>A0AAQ3QD68</accession>
<dbReference type="PANTHER" id="PTHR32054:SF4">
    <property type="entry name" value="OS07G0677900 PROTEIN"/>
    <property type="match status" value="1"/>
</dbReference>
<evidence type="ECO:0000256" key="1">
    <source>
        <dbReference type="ARBA" id="ARBA00005485"/>
    </source>
</evidence>
<evidence type="ECO:0000313" key="5">
    <source>
        <dbReference type="Proteomes" id="UP001327560"/>
    </source>
</evidence>
<reference evidence="4 5" key="1">
    <citation type="submission" date="2023-10" db="EMBL/GenBank/DDBJ databases">
        <title>Chromosome-scale genome assembly provides insights into flower coloration mechanisms of Canna indica.</title>
        <authorList>
            <person name="Li C."/>
        </authorList>
    </citation>
    <scope>NUCLEOTIDE SEQUENCE [LARGE SCALE GENOMIC DNA]</scope>
    <source>
        <tissue evidence="4">Flower</tissue>
    </source>
</reference>
<dbReference type="GO" id="GO:0009903">
    <property type="term" value="P:chloroplast avoidance movement"/>
    <property type="evidence" value="ECO:0007669"/>
    <property type="project" value="TreeGrafter"/>
</dbReference>
<dbReference type="Pfam" id="PF05701">
    <property type="entry name" value="WEMBL"/>
    <property type="match status" value="2"/>
</dbReference>
<dbReference type="GO" id="GO:0009904">
    <property type="term" value="P:chloroplast accumulation movement"/>
    <property type="evidence" value="ECO:0007669"/>
    <property type="project" value="TreeGrafter"/>
</dbReference>
<evidence type="ECO:0000256" key="2">
    <source>
        <dbReference type="ARBA" id="ARBA00023054"/>
    </source>
</evidence>
<evidence type="ECO:0000313" key="4">
    <source>
        <dbReference type="EMBL" id="WOL04843.1"/>
    </source>
</evidence>
<dbReference type="PANTHER" id="PTHR32054">
    <property type="entry name" value="HEAVY CHAIN, PUTATIVE, EXPRESSED-RELATED-RELATED"/>
    <property type="match status" value="1"/>
</dbReference>
<sequence length="553" mass="62475">MEEAKKRSGNGEVDFSAPFRSVKEAVDRFGGSAAPWRPQPCPSLLLSPQDVELMKLEEQTVKLEMDLFLKERETLNVLKELEMTKKIADSLKSRLQSEASHIIEEPERCSVIMNQCFSCNTQDKCLIYLDNHKGLKDQTLDQKQTPSLILRELNQAKLYLNKTTSTLGGSQSSVELLQRAIENEKDLLKKTRERLNSNIGRISSLEQEIGTTLKKIELIKDRKSKGYQSPLEVLGRMKKLRSETEKSKRITGAAKTEMSKLSLDIQQTKSSIKTIKVRLIAAVKVEEAARSAEATALSEIKARTDVKDTNKALQNVHKVALTVEEYATLIKKVQEADEILRRKMETVMVDLNEAQQSKIELLEKVEEANADVETSRKALQEALRKEEVSNRAKVAAQEALRKWRSQHDRMRRSYLTNAKFKNSSTPQQRRSWILDVNGLSMSTAGPSNVMDKPTLSIGQILSRKLTGHEEHESRALQIIGGKPKVSLRQMLSRKDDFLSPATINDAGAQKQFFTKKKRLSVLVLSILLAKQRKKQQQQQKSSSSLTSFCGKNT</sequence>
<dbReference type="AlphaFoldDB" id="A0AAQ3QD68"/>
<feature type="coiled-coil region" evidence="3">
    <location>
        <begin position="351"/>
        <end position="385"/>
    </location>
</feature>
<dbReference type="InterPro" id="IPR008545">
    <property type="entry name" value="Web"/>
</dbReference>
<feature type="coiled-coil region" evidence="3">
    <location>
        <begin position="174"/>
        <end position="208"/>
    </location>
</feature>
<protein>
    <submittedName>
        <fullName evidence="4">WEB family protein</fullName>
    </submittedName>
</protein>
<dbReference type="GO" id="GO:0005829">
    <property type="term" value="C:cytosol"/>
    <property type="evidence" value="ECO:0007669"/>
    <property type="project" value="TreeGrafter"/>
</dbReference>
<keyword evidence="5" id="KW-1185">Reference proteome</keyword>
<comment type="similarity">
    <text evidence="1">Belongs to the WEB family.</text>
</comment>
<keyword evidence="2 3" id="KW-0175">Coiled coil</keyword>